<feature type="domain" description="J" evidence="6">
    <location>
        <begin position="33"/>
        <end position="114"/>
    </location>
</feature>
<dbReference type="InterPro" id="IPR036869">
    <property type="entry name" value="J_dom_sf"/>
</dbReference>
<keyword evidence="3" id="KW-0288">FMN</keyword>
<dbReference type="Pfam" id="PF00226">
    <property type="entry name" value="DnaJ"/>
    <property type="match status" value="1"/>
</dbReference>
<evidence type="ECO:0000313" key="7">
    <source>
        <dbReference type="EMBL" id="TYJ57645.1"/>
    </source>
</evidence>
<dbReference type="SUPFAM" id="SSF50475">
    <property type="entry name" value="FMN-binding split barrel"/>
    <property type="match status" value="1"/>
</dbReference>
<dbReference type="InterPro" id="IPR001623">
    <property type="entry name" value="DnaJ_domain"/>
</dbReference>
<dbReference type="PROSITE" id="PS50076">
    <property type="entry name" value="DNAJ_2"/>
    <property type="match status" value="1"/>
</dbReference>
<evidence type="ECO:0000256" key="5">
    <source>
        <dbReference type="SAM" id="MobiDB-lite"/>
    </source>
</evidence>
<evidence type="ECO:0000259" key="6">
    <source>
        <dbReference type="PROSITE" id="PS50076"/>
    </source>
</evidence>
<evidence type="ECO:0000313" key="8">
    <source>
        <dbReference type="Proteomes" id="UP000322245"/>
    </source>
</evidence>
<dbReference type="GO" id="GO:0010181">
    <property type="term" value="F:FMN binding"/>
    <property type="evidence" value="ECO:0007669"/>
    <property type="project" value="InterPro"/>
</dbReference>
<comment type="similarity">
    <text evidence="4">Belongs to the flavoredoxin family.</text>
</comment>
<evidence type="ECO:0000256" key="4">
    <source>
        <dbReference type="ARBA" id="ARBA00038054"/>
    </source>
</evidence>
<comment type="cofactor">
    <cofactor evidence="1">
        <name>FMN</name>
        <dbReference type="ChEBI" id="CHEBI:58210"/>
    </cofactor>
</comment>
<proteinExistence type="inferred from homology"/>
<dbReference type="SUPFAM" id="SSF46565">
    <property type="entry name" value="Chaperone J-domain"/>
    <property type="match status" value="1"/>
</dbReference>
<evidence type="ECO:0000256" key="2">
    <source>
        <dbReference type="ARBA" id="ARBA00022630"/>
    </source>
</evidence>
<evidence type="ECO:0000256" key="1">
    <source>
        <dbReference type="ARBA" id="ARBA00001917"/>
    </source>
</evidence>
<accession>A0A5D3B1U6</accession>
<dbReference type="CDD" id="cd06257">
    <property type="entry name" value="DnaJ"/>
    <property type="match status" value="1"/>
</dbReference>
<dbReference type="SMART" id="SM00903">
    <property type="entry name" value="Flavin_Reduct"/>
    <property type="match status" value="1"/>
</dbReference>
<sequence length="483" mass="53855">MSSAAVDSAIKKSANDLAKELEVERVLKAFKLNPYDILDLPLSATESDVKKQYRKKSLLIHPDKYKHERGLEAFDFLKKVRMTVKFSRVDADGFQQAHDHLIDLDTRKDIDMIMTHARTQVLKTILGSGFSTNVADDDPRLANLSPPFEQQVRAQGREILVEDELARRRKTKLAYANEGAEKAKAEAEIASRKRKLEDQSKWEEVEATRPDFHSDVDPSFTKTPNPDFKPGQGLNNLPSAGDFSPTEKGWKSIIPENEAEADVYKMMISAITPRPIAFVSSLGDDGKANLAPISYFNTVGHDPPTIMISIAAGQRSDGLKDTSHNIKNTKEFCVSIISEPFIEAANYTSIDAPPEVDEWALSGLTQRSSETVSPPHVAESAFSMECEVSHWHDLVGSQGKTTSSVILGRIKRFQVRDFVVDPEDPMKIRTERLRPVSRLGGITYSRTTQMLELPRPVWKQVQDTAEVKEALEQGAKKQGAPAK</sequence>
<protein>
    <recommendedName>
        <fullName evidence="6">J domain-containing protein</fullName>
    </recommendedName>
</protein>
<dbReference type="Proteomes" id="UP000322245">
    <property type="component" value="Unassembled WGS sequence"/>
</dbReference>
<keyword evidence="2" id="KW-0285">Flavoprotein</keyword>
<dbReference type="EMBL" id="NIDF01000011">
    <property type="protein sequence ID" value="TYJ57645.1"/>
    <property type="molecule type" value="Genomic_DNA"/>
</dbReference>
<dbReference type="Gene3D" id="2.30.110.10">
    <property type="entry name" value="Electron Transport, Fmn-binding Protein, Chain A"/>
    <property type="match status" value="1"/>
</dbReference>
<feature type="region of interest" description="Disordered" evidence="5">
    <location>
        <begin position="211"/>
        <end position="231"/>
    </location>
</feature>
<organism evidence="7 8">
    <name type="scientific">Cryptococcus floricola</name>
    <dbReference type="NCBI Taxonomy" id="2591691"/>
    <lineage>
        <taxon>Eukaryota</taxon>
        <taxon>Fungi</taxon>
        <taxon>Dikarya</taxon>
        <taxon>Basidiomycota</taxon>
        <taxon>Agaricomycotina</taxon>
        <taxon>Tremellomycetes</taxon>
        <taxon>Tremellales</taxon>
        <taxon>Cryptococcaceae</taxon>
        <taxon>Cryptococcus</taxon>
    </lineage>
</organism>
<gene>
    <name evidence="7" type="ORF">B9479_001727</name>
</gene>
<name>A0A5D3B1U6_9TREE</name>
<keyword evidence="8" id="KW-1185">Reference proteome</keyword>
<evidence type="ECO:0000256" key="3">
    <source>
        <dbReference type="ARBA" id="ARBA00022643"/>
    </source>
</evidence>
<comment type="caution">
    <text evidence="7">The sequence shown here is derived from an EMBL/GenBank/DDBJ whole genome shotgun (WGS) entry which is preliminary data.</text>
</comment>
<dbReference type="SMART" id="SM00271">
    <property type="entry name" value="DnaJ"/>
    <property type="match status" value="1"/>
</dbReference>
<dbReference type="Pfam" id="PF01613">
    <property type="entry name" value="Flavin_Reduct"/>
    <property type="match status" value="1"/>
</dbReference>
<dbReference type="AlphaFoldDB" id="A0A5D3B1U6"/>
<dbReference type="InterPro" id="IPR002563">
    <property type="entry name" value="Flavin_Rdtase-like_dom"/>
</dbReference>
<reference evidence="7 8" key="1">
    <citation type="submission" date="2017-05" db="EMBL/GenBank/DDBJ databases">
        <title>The Genome Sequence of Tsuchiyaea wingfieldii DSM 27421.</title>
        <authorList>
            <person name="Cuomo C."/>
            <person name="Passer A."/>
            <person name="Billmyre B."/>
            <person name="Heitman J."/>
        </authorList>
    </citation>
    <scope>NUCLEOTIDE SEQUENCE [LARGE SCALE GENOMIC DNA]</scope>
    <source>
        <strain evidence="7 8">DSM 27421</strain>
    </source>
</reference>
<dbReference type="PANTHER" id="PTHR33798">
    <property type="entry name" value="FLAVOPROTEIN OXYGENASE"/>
    <property type="match status" value="1"/>
</dbReference>
<dbReference type="Gene3D" id="1.10.287.110">
    <property type="entry name" value="DnaJ domain"/>
    <property type="match status" value="1"/>
</dbReference>
<dbReference type="PANTHER" id="PTHR33798:SF5">
    <property type="entry name" value="FLAVIN REDUCTASE LIKE DOMAIN-CONTAINING PROTEIN"/>
    <property type="match status" value="1"/>
</dbReference>
<dbReference type="InterPro" id="IPR012349">
    <property type="entry name" value="Split_barrel_FMN-bd"/>
</dbReference>